<gene>
    <name evidence="2" type="ORF">GCM10010832_09510</name>
</gene>
<dbReference type="Proteomes" id="UP000599179">
    <property type="component" value="Unassembled WGS sequence"/>
</dbReference>
<organism evidence="2 3">
    <name type="scientific">Psychroflexus planctonicus</name>
    <dbReference type="NCBI Taxonomy" id="1526575"/>
    <lineage>
        <taxon>Bacteria</taxon>
        <taxon>Pseudomonadati</taxon>
        <taxon>Bacteroidota</taxon>
        <taxon>Flavobacteriia</taxon>
        <taxon>Flavobacteriales</taxon>
        <taxon>Flavobacteriaceae</taxon>
        <taxon>Psychroflexus</taxon>
    </lineage>
</organism>
<sequence>MFGGGGSIQGMITSLSNNKKLLRSKRLFHKEHSFLKRKQEYVNASGKKTSLKKATKEELLAIRKKVIKERKKQNLLLLSIFILLLTIISYLASISFKQIDLKLEEQKKSEYNKKEKEFLLLVKEGDEWFKKGNWYNSVFKYEKAIKLFPENYDISYRLVNAYSFQCENDFENCQVAKKLLDELFFTFPNKKEELLEIKDRLHLEYQ</sequence>
<evidence type="ECO:0000313" key="2">
    <source>
        <dbReference type="EMBL" id="GGE31196.1"/>
    </source>
</evidence>
<reference evidence="3" key="1">
    <citation type="journal article" date="2019" name="Int. J. Syst. Evol. Microbiol.">
        <title>The Global Catalogue of Microorganisms (GCM) 10K type strain sequencing project: providing services to taxonomists for standard genome sequencing and annotation.</title>
        <authorList>
            <consortium name="The Broad Institute Genomics Platform"/>
            <consortium name="The Broad Institute Genome Sequencing Center for Infectious Disease"/>
            <person name="Wu L."/>
            <person name="Ma J."/>
        </authorList>
    </citation>
    <scope>NUCLEOTIDE SEQUENCE [LARGE SCALE GENOMIC DNA]</scope>
    <source>
        <strain evidence="3">CGMCC 1.12931</strain>
    </source>
</reference>
<keyword evidence="1" id="KW-1133">Transmembrane helix</keyword>
<evidence type="ECO:0008006" key="4">
    <source>
        <dbReference type="Google" id="ProtNLM"/>
    </source>
</evidence>
<evidence type="ECO:0000313" key="3">
    <source>
        <dbReference type="Proteomes" id="UP000599179"/>
    </source>
</evidence>
<dbReference type="EMBL" id="BMGM01000003">
    <property type="protein sequence ID" value="GGE31196.1"/>
    <property type="molecule type" value="Genomic_DNA"/>
</dbReference>
<name>A0ABQ1SG37_9FLAO</name>
<dbReference type="InterPro" id="IPR011990">
    <property type="entry name" value="TPR-like_helical_dom_sf"/>
</dbReference>
<dbReference type="RefSeq" id="WP_188457948.1">
    <property type="nucleotide sequence ID" value="NZ_BMGM01000003.1"/>
</dbReference>
<dbReference type="Gene3D" id="1.25.40.10">
    <property type="entry name" value="Tetratricopeptide repeat domain"/>
    <property type="match status" value="1"/>
</dbReference>
<evidence type="ECO:0000256" key="1">
    <source>
        <dbReference type="SAM" id="Phobius"/>
    </source>
</evidence>
<keyword evidence="3" id="KW-1185">Reference proteome</keyword>
<proteinExistence type="predicted"/>
<accession>A0ABQ1SG37</accession>
<protein>
    <recommendedName>
        <fullName evidence="4">Tetratricopeptide repeat protein</fullName>
    </recommendedName>
</protein>
<comment type="caution">
    <text evidence="2">The sequence shown here is derived from an EMBL/GenBank/DDBJ whole genome shotgun (WGS) entry which is preliminary data.</text>
</comment>
<feature type="transmembrane region" description="Helical" evidence="1">
    <location>
        <begin position="75"/>
        <end position="96"/>
    </location>
</feature>
<dbReference type="SUPFAM" id="SSF48452">
    <property type="entry name" value="TPR-like"/>
    <property type="match status" value="1"/>
</dbReference>
<keyword evidence="1" id="KW-0812">Transmembrane</keyword>
<keyword evidence="1" id="KW-0472">Membrane</keyword>